<feature type="signal peptide" evidence="1">
    <location>
        <begin position="1"/>
        <end position="20"/>
    </location>
</feature>
<evidence type="ECO:0000256" key="1">
    <source>
        <dbReference type="SAM" id="SignalP"/>
    </source>
</evidence>
<accession>A0AB38ZE54</accession>
<keyword evidence="1" id="KW-0732">Signal</keyword>
<protein>
    <submittedName>
        <fullName evidence="2">Heteropteran venom family 1 protein 1</fullName>
    </submittedName>
</protein>
<dbReference type="AlphaFoldDB" id="A0AB38ZE54"/>
<name>A0AB38ZE54_9HEMI</name>
<proteinExistence type="evidence at transcript level"/>
<feature type="chain" id="PRO_5044223668" evidence="1">
    <location>
        <begin position="21"/>
        <end position="145"/>
    </location>
</feature>
<evidence type="ECO:0000313" key="2">
    <source>
        <dbReference type="EMBL" id="WXH71700.1"/>
    </source>
</evidence>
<organism evidence="2">
    <name type="scientific">Ectomocoris sp</name>
    <dbReference type="NCBI Taxonomy" id="3104572"/>
    <lineage>
        <taxon>Eukaryota</taxon>
        <taxon>Metazoa</taxon>
        <taxon>Ecdysozoa</taxon>
        <taxon>Arthropoda</taxon>
        <taxon>Hexapoda</taxon>
        <taxon>Insecta</taxon>
        <taxon>Pterygota</taxon>
        <taxon>Neoptera</taxon>
        <taxon>Paraneoptera</taxon>
        <taxon>Hemiptera</taxon>
        <taxon>Heteroptera</taxon>
        <taxon>Panheteroptera</taxon>
        <taxon>Cimicomorpha</taxon>
        <taxon>Reduviidae</taxon>
        <taxon>Peiratinae</taxon>
        <taxon>Ectomocoris</taxon>
    </lineage>
</organism>
<sequence>MKYYIYTFATFCCFLAVSYGQSDMEGIRRNCHFQANLATIALDAQIKGAAGVEKGLAKSDEEIACIDNERRKAAEEGVTVVAETVGKIIPEVDALVFKNDQNEIDVFLKRTDYPAYKKSAMEAFKAKLKTWVPLVQSRMTKCRGE</sequence>
<reference evidence="2" key="1">
    <citation type="submission" date="2024-03" db="EMBL/GenBank/DDBJ databases">
        <authorList>
            <person name="Jin J.A."/>
            <person name="King G.A."/>
            <person name="Walker A."/>
        </authorList>
    </citation>
    <scope>NUCLEOTIDE SEQUENCE</scope>
</reference>
<dbReference type="EMBL" id="PP510775">
    <property type="protein sequence ID" value="WXH71700.1"/>
    <property type="molecule type" value="mRNA"/>
</dbReference>